<reference evidence="3 4" key="1">
    <citation type="submission" date="2018-06" db="EMBL/GenBank/DDBJ databases">
        <title>Comparative genomics reveals the genomic features of Rhizophagus irregularis, R. cerebriforme, R. diaphanum and Gigaspora rosea, and their symbiotic lifestyle signature.</title>
        <authorList>
            <person name="Morin E."/>
            <person name="San Clemente H."/>
            <person name="Chen E.C.H."/>
            <person name="De La Providencia I."/>
            <person name="Hainaut M."/>
            <person name="Kuo A."/>
            <person name="Kohler A."/>
            <person name="Murat C."/>
            <person name="Tang N."/>
            <person name="Roy S."/>
            <person name="Loubradou J."/>
            <person name="Henrissat B."/>
            <person name="Grigoriev I.V."/>
            <person name="Corradi N."/>
            <person name="Roux C."/>
            <person name="Martin F.M."/>
        </authorList>
    </citation>
    <scope>NUCLEOTIDE SEQUENCE [LARGE SCALE GENOMIC DNA]</scope>
    <source>
        <strain evidence="3 4">DAOM 194757</strain>
    </source>
</reference>
<dbReference type="Pfam" id="PF08631">
    <property type="entry name" value="SPO22"/>
    <property type="match status" value="1"/>
</dbReference>
<evidence type="ECO:0000313" key="4">
    <source>
        <dbReference type="Proteomes" id="UP000266673"/>
    </source>
</evidence>
<dbReference type="InterPro" id="IPR039057">
    <property type="entry name" value="Spo22/ZIP4"/>
</dbReference>
<dbReference type="SUPFAM" id="SSF48452">
    <property type="entry name" value="TPR-like"/>
    <property type="match status" value="1"/>
</dbReference>
<dbReference type="GO" id="GO:0051321">
    <property type="term" value="P:meiotic cell cycle"/>
    <property type="evidence" value="ECO:0007669"/>
    <property type="project" value="UniProtKB-KW"/>
</dbReference>
<evidence type="ECO:0000256" key="1">
    <source>
        <dbReference type="ARBA" id="ARBA00023254"/>
    </source>
</evidence>
<dbReference type="GO" id="GO:0090173">
    <property type="term" value="P:regulation of synaptonemal complex assembly"/>
    <property type="evidence" value="ECO:0007669"/>
    <property type="project" value="InterPro"/>
</dbReference>
<comment type="caution">
    <text evidence="3">The sequence shown here is derived from an EMBL/GenBank/DDBJ whole genome shotgun (WGS) entry which is preliminary data.</text>
</comment>
<keyword evidence="1" id="KW-0469">Meiosis</keyword>
<organism evidence="3 4">
    <name type="scientific">Gigaspora rosea</name>
    <dbReference type="NCBI Taxonomy" id="44941"/>
    <lineage>
        <taxon>Eukaryota</taxon>
        <taxon>Fungi</taxon>
        <taxon>Fungi incertae sedis</taxon>
        <taxon>Mucoromycota</taxon>
        <taxon>Glomeromycotina</taxon>
        <taxon>Glomeromycetes</taxon>
        <taxon>Diversisporales</taxon>
        <taxon>Gigasporaceae</taxon>
        <taxon>Gigaspora</taxon>
    </lineage>
</organism>
<keyword evidence="4" id="KW-1185">Reference proteome</keyword>
<dbReference type="InterPro" id="IPR011990">
    <property type="entry name" value="TPR-like_helical_dom_sf"/>
</dbReference>
<evidence type="ECO:0000256" key="2">
    <source>
        <dbReference type="ARBA" id="ARBA00031845"/>
    </source>
</evidence>
<dbReference type="STRING" id="44941.A0A397U100"/>
<proteinExistence type="predicted"/>
<dbReference type="EMBL" id="QKWP01002285">
    <property type="protein sequence ID" value="RIB03955.1"/>
    <property type="molecule type" value="Genomic_DNA"/>
</dbReference>
<sequence>MSNKLDVDNINDSPFCLNINNSKVFNAQNLVTRTTNVDTTQNTKRTLESPTLTINSGEFALSLQSNDSPDKQTNLQAIISRLRKLIEVISALVKDIHEKLYKELLDARSILNSLNEIQRNVEKFSNLQRTALYFELADEIDELGVGIWNTSIALKTSGVARGPDNSDEMIALFRQVGFVMLQAGAGASVNTEIKTAVKLLSLANKVGKAWLDCGRSDKADEILRSANTLEDTVLSWQEKSAKELQSRSTALVVYYAYRAEAVRFKAWKLTNSHVANLMIQHATEKEYLDHITIKEIDILCQVCFTVGYQASREGKVNEAIKWLRKCHELISDRISQINPERIKILTSTLNILATCYLKIAVHDESNLDLGENAINACLEEDPGNVLAISLKLKIMKQRNFDPVTFEEVYIQLMRTGQVTKENLKVLLNVAHTISEFDVMMALRGMDILIEEKLSDIRKIEFIEKAIVAKFHILGNCESENLDLNGTIRNIEVTLGFEQRYGIVIGQKTKAACQLILWKKGDQNYANRQYDRAKKWYAVAYKSLAVNQADGRNAAILQRKIALCHLEDHALADATEAVRQAQLHEKNSAANFYILFHVAMEKRQIAQAIQHLHEMCKGDEFHGNMLTMAAHEAYQKGNKAVLVEALKEILEKHEKGEDIANVDIFVLLRCLIRMTYNSLSSDEMEKASLKDYICGYFEIALNLIKTTENDQNKIDDSIQQKRALLKDLEWYFKTAWNMGLEFCQQSEEGSEMFSIRLFDIAYKFLNEYPEETLEHINRKRLCIFTSMCGRLFLSRQQKSISQKKDLLQQVIASVDQYKKLKKTLGKRKRSTLDDDIQENKSSAQSDMILIILFEFEAKVKLGLWNELLTALDAAEAYDFDVPPRIFERMAELLISENECPSTVIFSTLQVLLDSITKRKQVDIEQFSRWFRMLIITSMVKDRHASAQYFDQALDILSQECSKQKKYPEEEIQWLMVNAWNYGIDYYSVNDFVNAKKWCETAMAFCRFMENGLLYEEEMRKSYNEIIKNYDSNLINEI</sequence>
<dbReference type="PANTHER" id="PTHR40375:SF2">
    <property type="entry name" value="SPORULATION-SPECIFIC PROTEIN 22"/>
    <property type="match status" value="1"/>
</dbReference>
<dbReference type="PANTHER" id="PTHR40375">
    <property type="entry name" value="SPORULATION-SPECIFIC PROTEIN 22"/>
    <property type="match status" value="1"/>
</dbReference>
<dbReference type="Gene3D" id="1.25.40.10">
    <property type="entry name" value="Tetratricopeptide repeat domain"/>
    <property type="match status" value="1"/>
</dbReference>
<evidence type="ECO:0000313" key="3">
    <source>
        <dbReference type="EMBL" id="RIB03955.1"/>
    </source>
</evidence>
<protein>
    <recommendedName>
        <fullName evidence="2">Protein ZIP4 homolog</fullName>
    </recommendedName>
</protein>
<accession>A0A397U100</accession>
<gene>
    <name evidence="3" type="ORF">C2G38_2121795</name>
</gene>
<dbReference type="AlphaFoldDB" id="A0A397U100"/>
<name>A0A397U100_9GLOM</name>
<dbReference type="OrthoDB" id="65716at2759"/>
<dbReference type="Proteomes" id="UP000266673">
    <property type="component" value="Unassembled WGS sequence"/>
</dbReference>
<dbReference type="InterPro" id="IPR013940">
    <property type="entry name" value="Spo22/ZIP4/TEX11"/>
</dbReference>